<dbReference type="Proteomes" id="UP000324021">
    <property type="component" value="Unassembled WGS sequence"/>
</dbReference>
<dbReference type="Pfam" id="PF01037">
    <property type="entry name" value="AsnC_trans_reg"/>
    <property type="match status" value="1"/>
</dbReference>
<dbReference type="AlphaFoldDB" id="A0A1I0EB43"/>
<evidence type="ECO:0000259" key="1">
    <source>
        <dbReference type="Pfam" id="PF01037"/>
    </source>
</evidence>
<evidence type="ECO:0000313" key="6">
    <source>
        <dbReference type="Proteomes" id="UP000291097"/>
    </source>
</evidence>
<evidence type="ECO:0000313" key="3">
    <source>
        <dbReference type="EMBL" id="SDC66991.1"/>
    </source>
</evidence>
<proteinExistence type="predicted"/>
<dbReference type="Proteomes" id="UP000291097">
    <property type="component" value="Unassembled WGS sequence"/>
</dbReference>
<keyword evidence="5" id="KW-1185">Reference proteome</keyword>
<protein>
    <submittedName>
        <fullName evidence="4">AsnC family protein</fullName>
    </submittedName>
    <submittedName>
        <fullName evidence="2 3">AsnC family transcriptional regulator</fullName>
    </submittedName>
</protein>
<reference evidence="4" key="1">
    <citation type="submission" date="2016-10" db="EMBL/GenBank/DDBJ databases">
        <authorList>
            <person name="de Groot N.N."/>
        </authorList>
    </citation>
    <scope>NUCLEOTIDE SEQUENCE [LARGE SCALE GENOMIC DNA]</scope>
    <source>
        <strain evidence="4">CDM_6</strain>
    </source>
</reference>
<evidence type="ECO:0000313" key="4">
    <source>
        <dbReference type="EMBL" id="SET41637.1"/>
    </source>
</evidence>
<reference evidence="2 6" key="3">
    <citation type="submission" date="2019-02" db="EMBL/GenBank/DDBJ databases">
        <title>Genomic Encyclopedia of Archaeal and Bacterial Type Strains, Phase II (KMG-II): from individual species to whole genera.</title>
        <authorList>
            <person name="Goeker M."/>
        </authorList>
    </citation>
    <scope>NUCLEOTIDE SEQUENCE [LARGE SCALE GENOMIC DNA]</scope>
    <source>
        <strain evidence="2 6">DSM 18328</strain>
    </source>
</reference>
<dbReference type="InterPro" id="IPR011008">
    <property type="entry name" value="Dimeric_a/b-barrel"/>
</dbReference>
<name>A0A1I0EB43_9EURY</name>
<dbReference type="RefSeq" id="WP_092932016.1">
    <property type="nucleotide sequence ID" value="NZ_FMZP01000006.1"/>
</dbReference>
<accession>A0A1I0EB43</accession>
<dbReference type="Proteomes" id="UP000199320">
    <property type="component" value="Unassembled WGS sequence"/>
</dbReference>
<dbReference type="EMBL" id="FOIC01000006">
    <property type="protein sequence ID" value="SET41637.1"/>
    <property type="molecule type" value="Genomic_DNA"/>
</dbReference>
<evidence type="ECO:0000313" key="2">
    <source>
        <dbReference type="EMBL" id="RZV11854.1"/>
    </source>
</evidence>
<sequence length="76" mass="8083">MVDAYAMLDTAAGTENDVCQALRDAEGIAGVYAIAGDFDVIVELTGDDPRDLLETVTDTIRPLEGVGTTRTYVCID</sequence>
<gene>
    <name evidence="2" type="ORF">BDK88_0741</name>
    <name evidence="4" type="ORF">SAMN04488694_106150</name>
    <name evidence="3" type="ORF">SAMN05192552_100645</name>
</gene>
<dbReference type="SUPFAM" id="SSF54909">
    <property type="entry name" value="Dimeric alpha+beta barrel"/>
    <property type="match status" value="1"/>
</dbReference>
<dbReference type="EMBL" id="FMZP01000006">
    <property type="protein sequence ID" value="SDC66991.1"/>
    <property type="molecule type" value="Genomic_DNA"/>
</dbReference>
<dbReference type="STRING" id="392421.SAMN04488694_106150"/>
<dbReference type="EMBL" id="SHMP01000003">
    <property type="protein sequence ID" value="RZV11854.1"/>
    <property type="molecule type" value="Genomic_DNA"/>
</dbReference>
<dbReference type="Gene3D" id="3.30.70.920">
    <property type="match status" value="1"/>
</dbReference>
<evidence type="ECO:0000313" key="5">
    <source>
        <dbReference type="Proteomes" id="UP000199320"/>
    </source>
</evidence>
<organism evidence="4 5">
    <name type="scientific">Natrinema hispanicum</name>
    <dbReference type="NCBI Taxonomy" id="392421"/>
    <lineage>
        <taxon>Archaea</taxon>
        <taxon>Methanobacteriati</taxon>
        <taxon>Methanobacteriota</taxon>
        <taxon>Stenosarchaea group</taxon>
        <taxon>Halobacteria</taxon>
        <taxon>Halobacteriales</taxon>
        <taxon>Natrialbaceae</taxon>
        <taxon>Natrinema</taxon>
    </lineage>
</organism>
<dbReference type="OrthoDB" id="8136at2157"/>
<dbReference type="InterPro" id="IPR019887">
    <property type="entry name" value="Tscrpt_reg_AsnC/Lrp_C"/>
</dbReference>
<evidence type="ECO:0000313" key="7">
    <source>
        <dbReference type="Proteomes" id="UP000324021"/>
    </source>
</evidence>
<reference evidence="5 7" key="2">
    <citation type="submission" date="2016-10" db="EMBL/GenBank/DDBJ databases">
        <authorList>
            <person name="Varghese N."/>
            <person name="Submissions S."/>
        </authorList>
    </citation>
    <scope>NUCLEOTIDE SEQUENCE [LARGE SCALE GENOMIC DNA]</scope>
    <source>
        <strain evidence="3 7">CDM_1</strain>
        <strain evidence="5">CDM_6</strain>
    </source>
</reference>
<feature type="domain" description="Transcription regulator AsnC/Lrp ligand binding" evidence="1">
    <location>
        <begin position="15"/>
        <end position="75"/>
    </location>
</feature>